<feature type="compositionally biased region" description="Low complexity" evidence="1">
    <location>
        <begin position="25"/>
        <end position="37"/>
    </location>
</feature>
<proteinExistence type="predicted"/>
<dbReference type="RefSeq" id="WP_166933732.1">
    <property type="nucleotide sequence ID" value="NZ_BAAADD010000003.1"/>
</dbReference>
<keyword evidence="2" id="KW-0732">Signal</keyword>
<evidence type="ECO:0000256" key="1">
    <source>
        <dbReference type="SAM" id="MobiDB-lite"/>
    </source>
</evidence>
<protein>
    <submittedName>
        <fullName evidence="3">Uncharacterized protein</fullName>
    </submittedName>
</protein>
<name>A0ABN1EE06_9PROT</name>
<gene>
    <name evidence="3" type="ORF">GCM10008942_11310</name>
</gene>
<accession>A0ABN1EE06</accession>
<feature type="region of interest" description="Disordered" evidence="1">
    <location>
        <begin position="66"/>
        <end position="90"/>
    </location>
</feature>
<keyword evidence="4" id="KW-1185">Reference proteome</keyword>
<evidence type="ECO:0000313" key="3">
    <source>
        <dbReference type="EMBL" id="GAA0564687.1"/>
    </source>
</evidence>
<feature type="chain" id="PRO_5046648248" evidence="2">
    <location>
        <begin position="21"/>
        <end position="90"/>
    </location>
</feature>
<feature type="signal peptide" evidence="2">
    <location>
        <begin position="1"/>
        <end position="20"/>
    </location>
</feature>
<comment type="caution">
    <text evidence="3">The sequence shown here is derived from an EMBL/GenBank/DDBJ whole genome shotgun (WGS) entry which is preliminary data.</text>
</comment>
<sequence length="90" mass="9573">MRAFFASVVFAAAMMAPGFADDTEPTTPTTTAAAPQPESDPVVCKKLGAPTGTRLGDREVCLKASEWEKHSRHDRDAVDKRNSGPSSTGH</sequence>
<evidence type="ECO:0000256" key="2">
    <source>
        <dbReference type="SAM" id="SignalP"/>
    </source>
</evidence>
<reference evidence="3 4" key="1">
    <citation type="journal article" date="2019" name="Int. J. Syst. Evol. Microbiol.">
        <title>The Global Catalogue of Microorganisms (GCM) 10K type strain sequencing project: providing services to taxonomists for standard genome sequencing and annotation.</title>
        <authorList>
            <consortium name="The Broad Institute Genomics Platform"/>
            <consortium name="The Broad Institute Genome Sequencing Center for Infectious Disease"/>
            <person name="Wu L."/>
            <person name="Ma J."/>
        </authorList>
    </citation>
    <scope>NUCLEOTIDE SEQUENCE [LARGE SCALE GENOMIC DNA]</scope>
    <source>
        <strain evidence="3 4">JCM 15089</strain>
    </source>
</reference>
<dbReference type="EMBL" id="BAAADD010000003">
    <property type="protein sequence ID" value="GAA0564687.1"/>
    <property type="molecule type" value="Genomic_DNA"/>
</dbReference>
<feature type="compositionally biased region" description="Basic and acidic residues" evidence="1">
    <location>
        <begin position="66"/>
        <end position="82"/>
    </location>
</feature>
<dbReference type="Proteomes" id="UP001499951">
    <property type="component" value="Unassembled WGS sequence"/>
</dbReference>
<organism evidence="3 4">
    <name type="scientific">Rhizomicrobium electricum</name>
    <dbReference type="NCBI Taxonomy" id="480070"/>
    <lineage>
        <taxon>Bacteria</taxon>
        <taxon>Pseudomonadati</taxon>
        <taxon>Pseudomonadota</taxon>
        <taxon>Alphaproteobacteria</taxon>
        <taxon>Micropepsales</taxon>
        <taxon>Micropepsaceae</taxon>
        <taxon>Rhizomicrobium</taxon>
    </lineage>
</organism>
<feature type="region of interest" description="Disordered" evidence="1">
    <location>
        <begin position="18"/>
        <end position="43"/>
    </location>
</feature>
<evidence type="ECO:0000313" key="4">
    <source>
        <dbReference type="Proteomes" id="UP001499951"/>
    </source>
</evidence>